<evidence type="ECO:0000256" key="3">
    <source>
        <dbReference type="ARBA" id="ARBA00022692"/>
    </source>
</evidence>
<feature type="domain" description="Type II secretion system protein GspF" evidence="7">
    <location>
        <begin position="154"/>
        <end position="282"/>
    </location>
</feature>
<dbReference type="PANTHER" id="PTHR35007:SF2">
    <property type="entry name" value="PILUS ASSEMBLE PROTEIN"/>
    <property type="match status" value="1"/>
</dbReference>
<feature type="transmembrane region" description="Helical" evidence="6">
    <location>
        <begin position="270"/>
        <end position="290"/>
    </location>
</feature>
<evidence type="ECO:0000256" key="2">
    <source>
        <dbReference type="ARBA" id="ARBA00022475"/>
    </source>
</evidence>
<proteinExistence type="predicted"/>
<dbReference type="AlphaFoldDB" id="A0AAX1PGQ0"/>
<evidence type="ECO:0000313" key="8">
    <source>
        <dbReference type="EMBL" id="RAJ01976.1"/>
    </source>
</evidence>
<gene>
    <name evidence="8" type="ORF">DEU50_11429</name>
</gene>
<dbReference type="Proteomes" id="UP000249422">
    <property type="component" value="Unassembled WGS sequence"/>
</dbReference>
<dbReference type="Pfam" id="PF00482">
    <property type="entry name" value="T2SSF"/>
    <property type="match status" value="1"/>
</dbReference>
<protein>
    <submittedName>
        <fullName evidence="8">Tight adherence protein C</fullName>
    </submittedName>
</protein>
<evidence type="ECO:0000256" key="4">
    <source>
        <dbReference type="ARBA" id="ARBA00022989"/>
    </source>
</evidence>
<feature type="transmembrane region" description="Helical" evidence="6">
    <location>
        <begin position="89"/>
        <end position="108"/>
    </location>
</feature>
<evidence type="ECO:0000313" key="9">
    <source>
        <dbReference type="Proteomes" id="UP000249422"/>
    </source>
</evidence>
<feature type="transmembrane region" description="Helical" evidence="6">
    <location>
        <begin position="6"/>
        <end position="25"/>
    </location>
</feature>
<evidence type="ECO:0000256" key="1">
    <source>
        <dbReference type="ARBA" id="ARBA00004651"/>
    </source>
</evidence>
<evidence type="ECO:0000259" key="7">
    <source>
        <dbReference type="Pfam" id="PF00482"/>
    </source>
</evidence>
<dbReference type="GO" id="GO:0005886">
    <property type="term" value="C:plasma membrane"/>
    <property type="evidence" value="ECO:0007669"/>
    <property type="project" value="UniProtKB-SubCell"/>
</dbReference>
<name>A0AAX1PGQ0_AERSA</name>
<feature type="transmembrane region" description="Helical" evidence="6">
    <location>
        <begin position="114"/>
        <end position="131"/>
    </location>
</feature>
<comment type="caution">
    <text evidence="8">The sequence shown here is derived from an EMBL/GenBank/DDBJ whole genome shotgun (WGS) entry which is preliminary data.</text>
</comment>
<dbReference type="InterPro" id="IPR018076">
    <property type="entry name" value="T2SS_GspF_dom"/>
</dbReference>
<reference evidence="8 9" key="1">
    <citation type="submission" date="2018-06" db="EMBL/GenBank/DDBJ databases">
        <title>Freshwater and sediment microbial communities from various areas in North America, analyzing microbe dynamics in response to fracking.</title>
        <authorList>
            <person name="Lamendella R."/>
        </authorList>
    </citation>
    <scope>NUCLEOTIDE SEQUENCE [LARGE SCALE GENOMIC DNA]</scope>
    <source>
        <strain evidence="8 9">17</strain>
    </source>
</reference>
<sequence length="294" mass="32639">MTVMQLFGLALACLASAAVFGWYGYRQQQQWQAQSHRYGPVRRRKDAARDWLAWCGRGYPVGAREQARLQQLLAQAGIFSRHGFDRLRAAKLLGGLGGALAALLWRLLAAPADGFTLMWVLVAYVVGAGVPERWLQWRARKVKSAQQKVVPDAIDLLVISVEAGLALDRALLRVGHYLGALEPGLARQFLRTHAEIQMRGDQASCLARLAWRTGLPELDRLANTLQMAQQYGSPLAETMRTISQEARQMRRLALEEQAGSLPGKITLIQMALIMLPMLVLIIAPTLNLLINSLR</sequence>
<dbReference type="RefSeq" id="WP_111589108.1">
    <property type="nucleotide sequence ID" value="NZ_CAWNWF010000014.1"/>
</dbReference>
<keyword evidence="4 6" id="KW-1133">Transmembrane helix</keyword>
<evidence type="ECO:0000256" key="5">
    <source>
        <dbReference type="ARBA" id="ARBA00023136"/>
    </source>
</evidence>
<comment type="subcellular location">
    <subcellularLocation>
        <location evidence="1">Cell membrane</location>
        <topology evidence="1">Multi-pass membrane protein</topology>
    </subcellularLocation>
</comment>
<keyword evidence="2" id="KW-1003">Cell membrane</keyword>
<dbReference type="PANTHER" id="PTHR35007">
    <property type="entry name" value="INTEGRAL MEMBRANE PROTEIN-RELATED"/>
    <property type="match status" value="1"/>
</dbReference>
<dbReference type="EMBL" id="QLLM01000014">
    <property type="protein sequence ID" value="RAJ01976.1"/>
    <property type="molecule type" value="Genomic_DNA"/>
</dbReference>
<accession>A0AAX1PGQ0</accession>
<keyword evidence="5 6" id="KW-0472">Membrane</keyword>
<keyword evidence="3 6" id="KW-0812">Transmembrane</keyword>
<organism evidence="8 9">
    <name type="scientific">Aeromonas salmonicida</name>
    <dbReference type="NCBI Taxonomy" id="645"/>
    <lineage>
        <taxon>Bacteria</taxon>
        <taxon>Pseudomonadati</taxon>
        <taxon>Pseudomonadota</taxon>
        <taxon>Gammaproteobacteria</taxon>
        <taxon>Aeromonadales</taxon>
        <taxon>Aeromonadaceae</taxon>
        <taxon>Aeromonas</taxon>
    </lineage>
</organism>
<evidence type="ECO:0000256" key="6">
    <source>
        <dbReference type="SAM" id="Phobius"/>
    </source>
</evidence>